<proteinExistence type="predicted"/>
<sequence>MTKPARRHCVRDPGTGKFAPSSSASPAAKKVAAAAPKKMAAPAVKKMAVPAAKKMAATMAKKKAALAAKKKEAGGNKPMEEDSSASSNMLVMCCGCYKGTLSDLLLSCVDELEQAKNILYEALEHVVTKPIQKKLSNLGWSLDDLIGKVETKSKKFERKLDAFGDQLGVVVNTLDKAKFDIDINSAHVKFAYAQMMKKAVRQHRYHLKRIYFNPFPLHLDQMENKLSGLAEDEEAPSVTEVVARVLAENTKKTRFLQNVGIQSKKKGTLKEQLAAEKLAKAALKSQMKEL</sequence>
<evidence type="ECO:0000313" key="2">
    <source>
        <dbReference type="EMBL" id="CAD6251336.1"/>
    </source>
</evidence>
<feature type="region of interest" description="Disordered" evidence="1">
    <location>
        <begin position="1"/>
        <end position="32"/>
    </location>
</feature>
<feature type="compositionally biased region" description="Low complexity" evidence="1">
    <location>
        <begin position="19"/>
        <end position="32"/>
    </location>
</feature>
<evidence type="ECO:0000313" key="3">
    <source>
        <dbReference type="Proteomes" id="UP000604825"/>
    </source>
</evidence>
<dbReference type="EMBL" id="CAJGYO010000008">
    <property type="protein sequence ID" value="CAD6251336.1"/>
    <property type="molecule type" value="Genomic_DNA"/>
</dbReference>
<name>A0A811Q5X8_9POAL</name>
<protein>
    <submittedName>
        <fullName evidence="2">Uncharacterized protein</fullName>
    </submittedName>
</protein>
<evidence type="ECO:0000256" key="1">
    <source>
        <dbReference type="SAM" id="MobiDB-lite"/>
    </source>
</evidence>
<accession>A0A811Q5X8</accession>
<dbReference type="AlphaFoldDB" id="A0A811Q5X8"/>
<keyword evidence="3" id="KW-1185">Reference proteome</keyword>
<organism evidence="2 3">
    <name type="scientific">Miscanthus lutarioriparius</name>
    <dbReference type="NCBI Taxonomy" id="422564"/>
    <lineage>
        <taxon>Eukaryota</taxon>
        <taxon>Viridiplantae</taxon>
        <taxon>Streptophyta</taxon>
        <taxon>Embryophyta</taxon>
        <taxon>Tracheophyta</taxon>
        <taxon>Spermatophyta</taxon>
        <taxon>Magnoliopsida</taxon>
        <taxon>Liliopsida</taxon>
        <taxon>Poales</taxon>
        <taxon>Poaceae</taxon>
        <taxon>PACMAD clade</taxon>
        <taxon>Panicoideae</taxon>
        <taxon>Andropogonodae</taxon>
        <taxon>Andropogoneae</taxon>
        <taxon>Saccharinae</taxon>
        <taxon>Miscanthus</taxon>
    </lineage>
</organism>
<dbReference type="OrthoDB" id="676843at2759"/>
<dbReference type="Proteomes" id="UP000604825">
    <property type="component" value="Unassembled WGS sequence"/>
</dbReference>
<comment type="caution">
    <text evidence="2">The sequence shown here is derived from an EMBL/GenBank/DDBJ whole genome shotgun (WGS) entry which is preliminary data.</text>
</comment>
<reference evidence="2" key="1">
    <citation type="submission" date="2020-10" db="EMBL/GenBank/DDBJ databases">
        <authorList>
            <person name="Han B."/>
            <person name="Lu T."/>
            <person name="Zhao Q."/>
            <person name="Huang X."/>
            <person name="Zhao Y."/>
        </authorList>
    </citation>
    <scope>NUCLEOTIDE SEQUENCE</scope>
</reference>
<gene>
    <name evidence="2" type="ORF">NCGR_LOCUS35085</name>
</gene>